<keyword evidence="6" id="KW-0479">Metal-binding</keyword>
<evidence type="ECO:0000256" key="5">
    <source>
        <dbReference type="ARBA" id="ARBA00021214"/>
    </source>
</evidence>
<dbReference type="Gene3D" id="3.20.20.140">
    <property type="entry name" value="Metal-dependent hydrolases"/>
    <property type="match status" value="1"/>
</dbReference>
<proteinExistence type="inferred from homology"/>
<gene>
    <name evidence="12" type="ORF">MFFC18_49300</name>
</gene>
<sequence>MRINGHSHLLPYPEQIPDFMRDNEIFWIDKDRRYMLQKGWKRPVTDSSFFLEEKLEWMDRNKIDHAVILNLSQLYGNGLRITDMKKVLRFQNDFNADVQRDHGDRFTCGFVVHAGFVQGAIWEIERCVNELGLKVLCLPTHYMDTIGVWRTIFEKETEPLLECANDLGLAVEVHPYDGEKFIKLENVSWRFHLVWMLAQCADAYHFYTLNGYHEKFPNIRTCFAHGGQLAHISLGRRIQGFDGRPDLFEGKVHPRSAVGHPNIFFDTLVHDVDSLDLMVKRGGTNSIFVGLDDPYPLGEMESESQSSYPGKLLDLCVQRGVINQSQHDAMWCDNVLSWLGEETGKALKERLQKVQSQD</sequence>
<keyword evidence="9" id="KW-0456">Lyase</keyword>
<accession>A0A5B9PE74</accession>
<organism evidence="12 13">
    <name type="scientific">Mariniblastus fucicola</name>
    <dbReference type="NCBI Taxonomy" id="980251"/>
    <lineage>
        <taxon>Bacteria</taxon>
        <taxon>Pseudomonadati</taxon>
        <taxon>Planctomycetota</taxon>
        <taxon>Planctomycetia</taxon>
        <taxon>Pirellulales</taxon>
        <taxon>Pirellulaceae</taxon>
        <taxon>Mariniblastus</taxon>
    </lineage>
</organism>
<evidence type="ECO:0000256" key="4">
    <source>
        <dbReference type="ARBA" id="ARBA00012365"/>
    </source>
</evidence>
<keyword evidence="7" id="KW-0210">Decarboxylase</keyword>
<dbReference type="GO" id="GO:0016787">
    <property type="term" value="F:hydrolase activity"/>
    <property type="evidence" value="ECO:0007669"/>
    <property type="project" value="UniProtKB-KW"/>
</dbReference>
<feature type="domain" description="Amidohydrolase-related" evidence="11">
    <location>
        <begin position="91"/>
        <end position="283"/>
    </location>
</feature>
<evidence type="ECO:0000256" key="1">
    <source>
        <dbReference type="ARBA" id="ARBA00005079"/>
    </source>
</evidence>
<comment type="similarity">
    <text evidence="2">Belongs to the metallo-dependent hydrolases superfamily. ACMSD family.</text>
</comment>
<evidence type="ECO:0000256" key="3">
    <source>
        <dbReference type="ARBA" id="ARBA00011245"/>
    </source>
</evidence>
<keyword evidence="12" id="KW-0378">Hydrolase</keyword>
<evidence type="ECO:0000256" key="9">
    <source>
        <dbReference type="ARBA" id="ARBA00023239"/>
    </source>
</evidence>
<dbReference type="RefSeq" id="WP_084416856.1">
    <property type="nucleotide sequence ID" value="NZ_CP042912.1"/>
</dbReference>
<keyword evidence="8" id="KW-0862">Zinc</keyword>
<dbReference type="Pfam" id="PF04909">
    <property type="entry name" value="Amidohydro_2"/>
    <property type="match status" value="1"/>
</dbReference>
<keyword evidence="13" id="KW-1185">Reference proteome</keyword>
<reference evidence="12 13" key="1">
    <citation type="submission" date="2019-08" db="EMBL/GenBank/DDBJ databases">
        <title>Deep-cultivation of Planctomycetes and their phenomic and genomic characterization uncovers novel biology.</title>
        <authorList>
            <person name="Wiegand S."/>
            <person name="Jogler M."/>
            <person name="Boedeker C."/>
            <person name="Pinto D."/>
            <person name="Vollmers J."/>
            <person name="Rivas-Marin E."/>
            <person name="Kohn T."/>
            <person name="Peeters S.H."/>
            <person name="Heuer A."/>
            <person name="Rast P."/>
            <person name="Oberbeckmann S."/>
            <person name="Bunk B."/>
            <person name="Jeske O."/>
            <person name="Meyerdierks A."/>
            <person name="Storesund J.E."/>
            <person name="Kallscheuer N."/>
            <person name="Luecker S."/>
            <person name="Lage O.M."/>
            <person name="Pohl T."/>
            <person name="Merkel B.J."/>
            <person name="Hornburger P."/>
            <person name="Mueller R.-W."/>
            <person name="Bruemmer F."/>
            <person name="Labrenz M."/>
            <person name="Spormann A.M."/>
            <person name="Op den Camp H."/>
            <person name="Overmann J."/>
            <person name="Amann R."/>
            <person name="Jetten M.S.M."/>
            <person name="Mascher T."/>
            <person name="Medema M.H."/>
            <person name="Devos D.P."/>
            <person name="Kaster A.-K."/>
            <person name="Ovreas L."/>
            <person name="Rohde M."/>
            <person name="Galperin M.Y."/>
            <person name="Jogler C."/>
        </authorList>
    </citation>
    <scope>NUCLEOTIDE SEQUENCE [LARGE SCALE GENOMIC DNA]</scope>
    <source>
        <strain evidence="12 13">FC18</strain>
    </source>
</reference>
<evidence type="ECO:0000256" key="2">
    <source>
        <dbReference type="ARBA" id="ARBA00005871"/>
    </source>
</evidence>
<dbReference type="STRING" id="980251.GCA_001642875_04935"/>
<dbReference type="EMBL" id="CP042912">
    <property type="protein sequence ID" value="QEG25007.1"/>
    <property type="molecule type" value="Genomic_DNA"/>
</dbReference>
<dbReference type="GO" id="GO:0005829">
    <property type="term" value="C:cytosol"/>
    <property type="evidence" value="ECO:0007669"/>
    <property type="project" value="TreeGrafter"/>
</dbReference>
<dbReference type="AlphaFoldDB" id="A0A5B9PE74"/>
<evidence type="ECO:0000256" key="10">
    <source>
        <dbReference type="ARBA" id="ARBA00031120"/>
    </source>
</evidence>
<dbReference type="EC" id="4.1.1.45" evidence="4"/>
<dbReference type="PANTHER" id="PTHR21240:SF27">
    <property type="entry name" value="2-AMINO-3-CARBOXYMUCONATE-6-SEMIALDEHYDE DECARBOXYLASE"/>
    <property type="match status" value="1"/>
</dbReference>
<dbReference type="KEGG" id="mff:MFFC18_49300"/>
<evidence type="ECO:0000256" key="6">
    <source>
        <dbReference type="ARBA" id="ARBA00022723"/>
    </source>
</evidence>
<dbReference type="InterPro" id="IPR006680">
    <property type="entry name" value="Amidohydro-rel"/>
</dbReference>
<name>A0A5B9PE74_9BACT</name>
<evidence type="ECO:0000313" key="13">
    <source>
        <dbReference type="Proteomes" id="UP000322214"/>
    </source>
</evidence>
<dbReference type="Proteomes" id="UP000322214">
    <property type="component" value="Chromosome"/>
</dbReference>
<comment type="pathway">
    <text evidence="1">Secondary metabolite metabolism; quinolate metabolism.</text>
</comment>
<evidence type="ECO:0000313" key="12">
    <source>
        <dbReference type="EMBL" id="QEG25007.1"/>
    </source>
</evidence>
<evidence type="ECO:0000256" key="8">
    <source>
        <dbReference type="ARBA" id="ARBA00022833"/>
    </source>
</evidence>
<dbReference type="SUPFAM" id="SSF51556">
    <property type="entry name" value="Metallo-dependent hydrolases"/>
    <property type="match status" value="1"/>
</dbReference>
<protein>
    <recommendedName>
        <fullName evidence="5">2-amino-3-carboxymuconate-6-semialdehyde decarboxylase</fullName>
        <ecNumber evidence="4">4.1.1.45</ecNumber>
    </recommendedName>
    <alternativeName>
        <fullName evidence="10">Picolinate carboxylase</fullName>
    </alternativeName>
</protein>
<dbReference type="PANTHER" id="PTHR21240">
    <property type="entry name" value="2-AMINO-3-CARBOXYLMUCONATE-6-SEMIALDEHYDE DECARBOXYLASE"/>
    <property type="match status" value="1"/>
</dbReference>
<evidence type="ECO:0000256" key="7">
    <source>
        <dbReference type="ARBA" id="ARBA00022793"/>
    </source>
</evidence>
<comment type="subunit">
    <text evidence="3">Monomer.</text>
</comment>
<evidence type="ECO:0000259" key="11">
    <source>
        <dbReference type="Pfam" id="PF04909"/>
    </source>
</evidence>
<dbReference type="GO" id="GO:0046872">
    <property type="term" value="F:metal ion binding"/>
    <property type="evidence" value="ECO:0007669"/>
    <property type="project" value="UniProtKB-KW"/>
</dbReference>
<dbReference type="GO" id="GO:0019748">
    <property type="term" value="P:secondary metabolic process"/>
    <property type="evidence" value="ECO:0007669"/>
    <property type="project" value="TreeGrafter"/>
</dbReference>
<dbReference type="OrthoDB" id="9777673at2"/>
<dbReference type="InterPro" id="IPR032466">
    <property type="entry name" value="Metal_Hydrolase"/>
</dbReference>
<dbReference type="GO" id="GO:0001760">
    <property type="term" value="F:aminocarboxymuconate-semialdehyde decarboxylase activity"/>
    <property type="evidence" value="ECO:0007669"/>
    <property type="project" value="UniProtKB-EC"/>
</dbReference>
<dbReference type="InterPro" id="IPR032465">
    <property type="entry name" value="ACMSD"/>
</dbReference>